<protein>
    <submittedName>
        <fullName evidence="3">Ebh</fullName>
    </submittedName>
</protein>
<evidence type="ECO:0000313" key="4">
    <source>
        <dbReference type="Proteomes" id="UP000006868"/>
    </source>
</evidence>
<feature type="domain" description="SLH" evidence="2">
    <location>
        <begin position="94"/>
        <end position="156"/>
    </location>
</feature>
<dbReference type="KEGG" id="ppm:PPSC2_02410"/>
<feature type="compositionally biased region" description="Low complexity" evidence="1">
    <location>
        <begin position="1075"/>
        <end position="1103"/>
    </location>
</feature>
<organism evidence="3 4">
    <name type="scientific">Paenibacillus polymyxa (strain SC2)</name>
    <name type="common">Bacillus polymyxa</name>
    <dbReference type="NCBI Taxonomy" id="886882"/>
    <lineage>
        <taxon>Bacteria</taxon>
        <taxon>Bacillati</taxon>
        <taxon>Bacillota</taxon>
        <taxon>Bacilli</taxon>
        <taxon>Bacillales</taxon>
        <taxon>Paenibacillaceae</taxon>
        <taxon>Paenibacillus</taxon>
    </lineage>
</organism>
<feature type="compositionally biased region" description="Low complexity" evidence="1">
    <location>
        <begin position="1057"/>
        <end position="1067"/>
    </location>
</feature>
<name>E3ED97_PAEPS</name>
<evidence type="ECO:0000259" key="2">
    <source>
        <dbReference type="PROSITE" id="PS51272"/>
    </source>
</evidence>
<feature type="compositionally biased region" description="Basic and acidic residues" evidence="1">
    <location>
        <begin position="434"/>
        <end position="444"/>
    </location>
</feature>
<dbReference type="HOGENOM" id="CLU_274276_0_0_9"/>
<feature type="region of interest" description="Disordered" evidence="1">
    <location>
        <begin position="1025"/>
        <end position="1174"/>
    </location>
</feature>
<accession>E3ED97</accession>
<evidence type="ECO:0000256" key="1">
    <source>
        <dbReference type="SAM" id="MobiDB-lite"/>
    </source>
</evidence>
<feature type="compositionally biased region" description="Low complexity" evidence="1">
    <location>
        <begin position="1132"/>
        <end position="1174"/>
    </location>
</feature>
<dbReference type="InterPro" id="IPR001119">
    <property type="entry name" value="SLH_dom"/>
</dbReference>
<dbReference type="RefSeq" id="WP_013369094.1">
    <property type="nucleotide sequence ID" value="NC_014622.2"/>
</dbReference>
<proteinExistence type="predicted"/>
<dbReference type="Pfam" id="PF00395">
    <property type="entry name" value="SLH"/>
    <property type="match status" value="1"/>
</dbReference>
<gene>
    <name evidence="3" type="primary">ebh</name>
    <name evidence="3" type="ORF">PPSC2_02410</name>
</gene>
<dbReference type="AlphaFoldDB" id="E3ED97"/>
<dbReference type="Gene3D" id="1.20.1270.90">
    <property type="entry name" value="AF1782-like"/>
    <property type="match status" value="2"/>
</dbReference>
<dbReference type="EMBL" id="CP002213">
    <property type="protein sequence ID" value="ADO54454.1"/>
    <property type="molecule type" value="Genomic_DNA"/>
</dbReference>
<dbReference type="PATRIC" id="fig|886882.15.peg.464"/>
<dbReference type="PROSITE" id="PS51272">
    <property type="entry name" value="SLH"/>
    <property type="match status" value="1"/>
</dbReference>
<dbReference type="eggNOG" id="COG1404">
    <property type="taxonomic scope" value="Bacteria"/>
</dbReference>
<dbReference type="Proteomes" id="UP000006868">
    <property type="component" value="Chromosome"/>
</dbReference>
<feature type="region of interest" description="Disordered" evidence="1">
    <location>
        <begin position="422"/>
        <end position="444"/>
    </location>
</feature>
<evidence type="ECO:0000313" key="3">
    <source>
        <dbReference type="EMBL" id="ADO54454.1"/>
    </source>
</evidence>
<dbReference type="STRING" id="1406.LK13_15175"/>
<feature type="compositionally biased region" description="Low complexity" evidence="1">
    <location>
        <begin position="1039"/>
        <end position="1049"/>
    </location>
</feature>
<dbReference type="OrthoDB" id="1706086at2"/>
<sequence>MLKLVNRNKWIASAMVLGIASGSIVSLPWMGGAQTAYAATADTQSETGFVTQARTLGLMTGGNQGDFMAQKNLTRAEAAKILCSLFQLEVNNQPQTSFMDVSSDAWGAPYIEAVRAAGYMTGNGELFRPGDAITKEELIVSLVRAMDLQDAGTTDAQQNAVQVARNYGLLSEDASATDLKNPLNRESSAEVFVSLLDHPVGEVKSEGNTVRIGNIPYQLEGSLQGLFGENNKAVLKGAKIDLNRNLRTLTGVNKLEINADGGVFDGKGVSFDGRLIVNGSVTLKNMSSTGVLEIKGSGNQSVSAILENTTWSGVELGSKDAKLTATGTTKIDNLTLKNDASIMTEGNAAISRVSLQQGLGKLLVSGSIGLLDASQYVGVPFITLAKGAAINQLNLPEQKQPRDVIINYDAVKEAIGLVNGTKNSSSAGSVITDTDSKDKKKHDSDIISVDRSQLETEVHAAKELLERAGEGGTDQALYPAAAKESLSIAINQAMLVLNNTAATQAEVDQALSTLKQDVSVYTASVTEPVIGTQELTRLIQLASTILEQNRMVGDEFPPLWDDSLSQAIRFGNNVLEGNAPQNIVDREVESLGRVIKVYKASVKLRDVYLHFLDVTDRVENLKTDKARYKSIVREGSKVYLNPLSTTEQLDEWKQKIEGATESFLALQAADFSVLKNTLQEAQVIYDQSGSQNAELDNLIQEYTEKMHTAMTQQDVLNLNMELSQRLTEFTAPVPATTREKLQQLVQDIQLKLLSDPVARNYLNTEMQLLDQQTVQAHFALIMPFTPEEQLVISYNQLSQAKGTYIEKYNEKRLQLRDKVIEMQTSINGILLQNSGTLSAEAQQALSSASEHASTFLGLSSFELQDVVPVYEELQQVQNQYTAPIAVDTMLLNLNINLANNEVQTFGRHYTDQDNEELQGQINLANLVLNNPNSTQLQVDQANTDLITAFANYQSKWIVTDLDINELKNIANNLLTVNGTDPTTVYFHRVVDAFNRLDQYLPMPELKKNYMNLEDAIQEYKDFIDSQQQSSGTGSGDSSGGTTPLSDSDGTGSGDSSGGATSPSDSDGTGTGDSSGGTTPPSDSDGTGSSDSSGGTTPPSDSNGTGSGDSSGGATSPSDNSGTGSGDISGGATPPSDNSGTGSSDSSGEATPPSVSSGDDSGSIPGGSIDDVIIP</sequence>
<reference evidence="3 4" key="1">
    <citation type="journal article" date="2011" name="J. Bacteriol.">
        <title>Complete genome sequence of Paenibacillus polymyxa SC2, a strain of plant growth-promoting Rhizobacterium with broad-spectrum antimicrobial activity.</title>
        <authorList>
            <person name="Ma M."/>
            <person name="Wang C."/>
            <person name="Ding Y."/>
            <person name="Li L."/>
            <person name="Shen D."/>
            <person name="Jiang X."/>
            <person name="Guan D."/>
            <person name="Cao F."/>
            <person name="Chen H."/>
            <person name="Feng R."/>
            <person name="Wang X."/>
            <person name="Ge Y."/>
            <person name="Yao L."/>
            <person name="Bing X."/>
            <person name="Yang X."/>
            <person name="Li J."/>
            <person name="Du B."/>
        </authorList>
    </citation>
    <scope>NUCLEOTIDE SEQUENCE [LARGE SCALE GENOMIC DNA]</scope>
    <source>
        <strain evidence="3 4">SC2</strain>
    </source>
</reference>